<evidence type="ECO:0008006" key="3">
    <source>
        <dbReference type="Google" id="ProtNLM"/>
    </source>
</evidence>
<keyword evidence="2" id="KW-1185">Reference proteome</keyword>
<evidence type="ECO:0000313" key="2">
    <source>
        <dbReference type="Proteomes" id="UP000054761"/>
    </source>
</evidence>
<dbReference type="PATRIC" id="fig|454.4.peg.2067"/>
<organism evidence="1 2">
    <name type="scientific">Legionella israelensis</name>
    <dbReference type="NCBI Taxonomy" id="454"/>
    <lineage>
        <taxon>Bacteria</taxon>
        <taxon>Pseudomonadati</taxon>
        <taxon>Pseudomonadota</taxon>
        <taxon>Gammaproteobacteria</taxon>
        <taxon>Legionellales</taxon>
        <taxon>Legionellaceae</taxon>
        <taxon>Legionella</taxon>
    </lineage>
</organism>
<gene>
    <name evidence="1" type="ORF">Lisr_1897</name>
</gene>
<sequence length="194" mass="22708">MTKLYTIGHSTHTIKEFIDILQAYQITHVVDVRTIPKSHHVPWFNENELKESLRKEKIGYTHLSKLGGLRPTTHNSINMGWRNKSFRGFADYMQTPEFYEGLKELNSLIKNNHKVVIMCAEAVPWRCHRSLIADAEVARHLVVLEIMSKNSVHLQNLTNFAVINRKKRPIQIYYPKINGKRLINPTLLRHFQSR</sequence>
<proteinExistence type="predicted"/>
<evidence type="ECO:0000313" key="1">
    <source>
        <dbReference type="EMBL" id="KTD19963.1"/>
    </source>
</evidence>
<dbReference type="AlphaFoldDB" id="A0A0W0VIR2"/>
<dbReference type="PANTHER" id="PTHR39337:SF1">
    <property type="entry name" value="BLR5642 PROTEIN"/>
    <property type="match status" value="1"/>
</dbReference>
<dbReference type="InterPro" id="IPR007438">
    <property type="entry name" value="DUF488"/>
</dbReference>
<dbReference type="PIRSF" id="PIRSF024492">
    <property type="entry name" value="UCP024492"/>
    <property type="match status" value="1"/>
</dbReference>
<dbReference type="EMBL" id="LNYH01000109">
    <property type="protein sequence ID" value="KTD19963.1"/>
    <property type="molecule type" value="Genomic_DNA"/>
</dbReference>
<accession>A0A0W0VIR2</accession>
<name>A0A0W0VIR2_9GAMM</name>
<dbReference type="Pfam" id="PF04343">
    <property type="entry name" value="DUF488"/>
    <property type="match status" value="1"/>
</dbReference>
<reference evidence="1 2" key="1">
    <citation type="submission" date="2015-11" db="EMBL/GenBank/DDBJ databases">
        <title>Genomic analysis of 38 Legionella species identifies large and diverse effector repertoires.</title>
        <authorList>
            <person name="Burstein D."/>
            <person name="Amaro F."/>
            <person name="Zusman T."/>
            <person name="Lifshitz Z."/>
            <person name="Cohen O."/>
            <person name="Gilbert J.A."/>
            <person name="Pupko T."/>
            <person name="Shuman H.A."/>
            <person name="Segal G."/>
        </authorList>
    </citation>
    <scope>NUCLEOTIDE SEQUENCE [LARGE SCALE GENOMIC DNA]</scope>
    <source>
        <strain evidence="1 2">Bercovier 4</strain>
    </source>
</reference>
<dbReference type="STRING" id="454.Lisr_1897"/>
<comment type="caution">
    <text evidence="1">The sequence shown here is derived from an EMBL/GenBank/DDBJ whole genome shotgun (WGS) entry which is preliminary data.</text>
</comment>
<dbReference type="OrthoDB" id="9789109at2"/>
<dbReference type="PANTHER" id="PTHR39337">
    <property type="entry name" value="BLR5642 PROTEIN"/>
    <property type="match status" value="1"/>
</dbReference>
<protein>
    <recommendedName>
        <fullName evidence="3">DUF488 domain-containing protein</fullName>
    </recommendedName>
</protein>
<dbReference type="Proteomes" id="UP000054761">
    <property type="component" value="Unassembled WGS sequence"/>
</dbReference>
<dbReference type="RefSeq" id="WP_058502227.1">
    <property type="nucleotide sequence ID" value="NZ_CAAAJA010000120.1"/>
</dbReference>
<dbReference type="InterPro" id="IPR014519">
    <property type="entry name" value="UCP024492"/>
</dbReference>